<protein>
    <recommendedName>
        <fullName evidence="5">DUF4229 domain-containing protein</fullName>
    </recommendedName>
</protein>
<dbReference type="Proteomes" id="UP000675163">
    <property type="component" value="Unassembled WGS sequence"/>
</dbReference>
<keyword evidence="2" id="KW-0472">Membrane</keyword>
<dbReference type="AlphaFoldDB" id="A0A940PPB0"/>
<evidence type="ECO:0000313" key="4">
    <source>
        <dbReference type="Proteomes" id="UP000675163"/>
    </source>
</evidence>
<feature type="transmembrane region" description="Helical" evidence="2">
    <location>
        <begin position="12"/>
        <end position="31"/>
    </location>
</feature>
<evidence type="ECO:0000256" key="2">
    <source>
        <dbReference type="SAM" id="Phobius"/>
    </source>
</evidence>
<organism evidence="3 4">
    <name type="scientific">Leucobacter exalbidus</name>
    <dbReference type="NCBI Taxonomy" id="662960"/>
    <lineage>
        <taxon>Bacteria</taxon>
        <taxon>Bacillati</taxon>
        <taxon>Actinomycetota</taxon>
        <taxon>Actinomycetes</taxon>
        <taxon>Micrococcales</taxon>
        <taxon>Microbacteriaceae</taxon>
        <taxon>Leucobacter</taxon>
    </lineage>
</organism>
<evidence type="ECO:0000313" key="3">
    <source>
        <dbReference type="EMBL" id="MBP1326843.1"/>
    </source>
</evidence>
<dbReference type="RefSeq" id="WP_342452148.1">
    <property type="nucleotide sequence ID" value="NZ_JAFIDA010000001.1"/>
</dbReference>
<dbReference type="EMBL" id="JAFIDA010000001">
    <property type="protein sequence ID" value="MBP1326843.1"/>
    <property type="molecule type" value="Genomic_DNA"/>
</dbReference>
<keyword evidence="4" id="KW-1185">Reference proteome</keyword>
<evidence type="ECO:0000256" key="1">
    <source>
        <dbReference type="SAM" id="MobiDB-lite"/>
    </source>
</evidence>
<name>A0A940PPB0_9MICO</name>
<dbReference type="InterPro" id="IPR025323">
    <property type="entry name" value="DUF4229"/>
</dbReference>
<gene>
    <name evidence="3" type="ORF">JOF28_002075</name>
</gene>
<sequence length="133" mass="14068">MKSTRSAWTIYVVLRLLFFVVPFGIVYWLGLQLQFSLPLAGGVAAVIAALFSMALSMLVLSRPREQAAQSIVDWRNRDRTADDIAEDAVLDGDAEDAVDAATEAAATPAAEVAGEAEVAAEADSAATPSPSER</sequence>
<keyword evidence="2" id="KW-0812">Transmembrane</keyword>
<feature type="region of interest" description="Disordered" evidence="1">
    <location>
        <begin position="112"/>
        <end position="133"/>
    </location>
</feature>
<accession>A0A940PPB0</accession>
<proteinExistence type="predicted"/>
<keyword evidence="2" id="KW-1133">Transmembrane helix</keyword>
<comment type="caution">
    <text evidence="3">The sequence shown here is derived from an EMBL/GenBank/DDBJ whole genome shotgun (WGS) entry which is preliminary data.</text>
</comment>
<dbReference type="Pfam" id="PF14012">
    <property type="entry name" value="DUF4229"/>
    <property type="match status" value="1"/>
</dbReference>
<feature type="transmembrane region" description="Helical" evidence="2">
    <location>
        <begin position="37"/>
        <end position="60"/>
    </location>
</feature>
<evidence type="ECO:0008006" key="5">
    <source>
        <dbReference type="Google" id="ProtNLM"/>
    </source>
</evidence>
<reference evidence="3" key="1">
    <citation type="submission" date="2021-02" db="EMBL/GenBank/DDBJ databases">
        <title>Sequencing the genomes of 1000 actinobacteria strains.</title>
        <authorList>
            <person name="Klenk H.-P."/>
        </authorList>
    </citation>
    <scope>NUCLEOTIDE SEQUENCE</scope>
    <source>
        <strain evidence="3">DSM 22850</strain>
    </source>
</reference>